<sequence length="195" mass="23430">MDNKEKEYEEYDTMLQEKYPILKRPKFKSKFHEWDNNLTIYENWGFEGISLIWLKLLIEPMMQEIYKCYEEHGEEPGLIVEQCKEKWSALKFYFSIDKNHRQAIHGIDGIGGEGIRLYPSDDNTIASEISDIVKRYERKSLEVCCHCGSKGETRPLRWRIVLCDDCYEEQLEKIKKYEEEKKNRKPIFKKDIIDE</sequence>
<evidence type="ECO:0000313" key="1">
    <source>
        <dbReference type="EMBL" id="EOW87397.1"/>
    </source>
</evidence>
<dbReference type="OrthoDB" id="531614at2"/>
<keyword evidence="2" id="KW-1185">Reference proteome</keyword>
<dbReference type="RefSeq" id="WP_016182926.1">
    <property type="nucleotide sequence ID" value="NZ_JXKI01000049.1"/>
</dbReference>
<protein>
    <submittedName>
        <fullName evidence="1">Uncharacterized protein</fullName>
    </submittedName>
</protein>
<evidence type="ECO:0000313" key="2">
    <source>
        <dbReference type="Proteomes" id="UP000014113"/>
    </source>
</evidence>
<gene>
    <name evidence="1" type="ORF">I568_00441</name>
</gene>
<reference evidence="1 2" key="1">
    <citation type="submission" date="2013-03" db="EMBL/GenBank/DDBJ databases">
        <title>The Genome Sequence of Enterococcus columbae ATCC_51263 (PacBio/Illumina hybrid assembly).</title>
        <authorList>
            <consortium name="The Broad Institute Genomics Platform"/>
            <consortium name="The Broad Institute Genome Sequencing Center for Infectious Disease"/>
            <person name="Earl A."/>
            <person name="Russ C."/>
            <person name="Gilmore M."/>
            <person name="Surin D."/>
            <person name="Walker B."/>
            <person name="Young S."/>
            <person name="Zeng Q."/>
            <person name="Gargeya S."/>
            <person name="Fitzgerald M."/>
            <person name="Haas B."/>
            <person name="Abouelleil A."/>
            <person name="Allen A.W."/>
            <person name="Alvarado L."/>
            <person name="Arachchi H.M."/>
            <person name="Berlin A.M."/>
            <person name="Chapman S.B."/>
            <person name="Gainer-Dewar J."/>
            <person name="Goldberg J."/>
            <person name="Griggs A."/>
            <person name="Gujja S."/>
            <person name="Hansen M."/>
            <person name="Howarth C."/>
            <person name="Imamovic A."/>
            <person name="Ireland A."/>
            <person name="Larimer J."/>
            <person name="McCowan C."/>
            <person name="Murphy C."/>
            <person name="Pearson M."/>
            <person name="Poon T.W."/>
            <person name="Priest M."/>
            <person name="Roberts A."/>
            <person name="Saif S."/>
            <person name="Shea T."/>
            <person name="Sisk P."/>
            <person name="Sykes S."/>
            <person name="Wortman J."/>
            <person name="Nusbaum C."/>
            <person name="Birren B."/>
        </authorList>
    </citation>
    <scope>NUCLEOTIDE SEQUENCE [LARGE SCALE GENOMIC DNA]</scope>
    <source>
        <strain evidence="1 2">ATCC 51263</strain>
    </source>
</reference>
<dbReference type="EMBL" id="ASWJ01000003">
    <property type="protein sequence ID" value="EOW87397.1"/>
    <property type="molecule type" value="Genomic_DNA"/>
</dbReference>
<dbReference type="AlphaFoldDB" id="S1NEG5"/>
<dbReference type="STRING" id="1121865.OMW_00763"/>
<proteinExistence type="predicted"/>
<dbReference type="PATRIC" id="fig|1121865.3.peg.752"/>
<organism evidence="1 2">
    <name type="scientific">Enterococcus columbae DSM 7374 = ATCC 51263</name>
    <dbReference type="NCBI Taxonomy" id="1121865"/>
    <lineage>
        <taxon>Bacteria</taxon>
        <taxon>Bacillati</taxon>
        <taxon>Bacillota</taxon>
        <taxon>Bacilli</taxon>
        <taxon>Lactobacillales</taxon>
        <taxon>Enterococcaceae</taxon>
        <taxon>Enterococcus</taxon>
    </lineage>
</organism>
<accession>S1NEG5</accession>
<comment type="caution">
    <text evidence="1">The sequence shown here is derived from an EMBL/GenBank/DDBJ whole genome shotgun (WGS) entry which is preliminary data.</text>
</comment>
<name>S1NEG5_9ENTE</name>
<dbReference type="Proteomes" id="UP000014113">
    <property type="component" value="Unassembled WGS sequence"/>
</dbReference>